<evidence type="ECO:0000256" key="1">
    <source>
        <dbReference type="PROSITE-ProRule" id="PRU00571"/>
    </source>
</evidence>
<keyword evidence="1" id="KW-0963">Cytoplasm</keyword>
<dbReference type="Gene3D" id="2.30.30.560">
    <property type="match status" value="1"/>
</dbReference>
<reference evidence="3 4" key="1">
    <citation type="journal article" date="2024" name="Proc. Natl. Acad. Sci. U.S.A.">
        <title>The genetic regulatory architecture and epigenomic basis for age-related changes in rattlesnake venom.</title>
        <authorList>
            <person name="Hogan M.P."/>
            <person name="Holding M.L."/>
            <person name="Nystrom G.S."/>
            <person name="Colston T.J."/>
            <person name="Bartlett D.A."/>
            <person name="Mason A.J."/>
            <person name="Ellsworth S.A."/>
            <person name="Rautsaw R.M."/>
            <person name="Lawrence K.C."/>
            <person name="Strickland J.L."/>
            <person name="He B."/>
            <person name="Fraser P."/>
            <person name="Margres M.J."/>
            <person name="Gilbert D.M."/>
            <person name="Gibbs H.L."/>
            <person name="Parkinson C.L."/>
            <person name="Rokyta D.R."/>
        </authorList>
    </citation>
    <scope>NUCLEOTIDE SEQUENCE [LARGE SCALE GENOMIC DNA]</scope>
    <source>
        <strain evidence="3">DRR0105</strain>
    </source>
</reference>
<keyword evidence="1" id="KW-0687">Ribonucleoprotein</keyword>
<comment type="caution">
    <text evidence="3">The sequence shown here is derived from an EMBL/GenBank/DDBJ whole genome shotgun (WGS) entry which is preliminary data.</text>
</comment>
<feature type="repeat" description="MVP" evidence="1">
    <location>
        <begin position="16"/>
        <end position="77"/>
    </location>
</feature>
<dbReference type="GO" id="GO:0005634">
    <property type="term" value="C:nucleus"/>
    <property type="evidence" value="ECO:0007669"/>
    <property type="project" value="TreeGrafter"/>
</dbReference>
<feature type="domain" description="Major vault protein repeat" evidence="2">
    <location>
        <begin position="10"/>
        <end position="66"/>
    </location>
</feature>
<dbReference type="GO" id="GO:1990904">
    <property type="term" value="C:ribonucleoprotein complex"/>
    <property type="evidence" value="ECO:0007669"/>
    <property type="project" value="UniProtKB-UniRule"/>
</dbReference>
<proteinExistence type="predicted"/>
<dbReference type="EMBL" id="JAOTOJ010000009">
    <property type="protein sequence ID" value="KAK9395437.1"/>
    <property type="molecule type" value="Genomic_DNA"/>
</dbReference>
<comment type="subcellular location">
    <subcellularLocation>
        <location evidence="1">Cytoplasm</location>
    </subcellularLocation>
</comment>
<gene>
    <name evidence="3" type="ORF">NXF25_018798</name>
</gene>
<keyword evidence="4" id="KW-1185">Reference proteome</keyword>
<dbReference type="GO" id="GO:0005737">
    <property type="term" value="C:cytoplasm"/>
    <property type="evidence" value="ECO:0007669"/>
    <property type="project" value="UniProtKB-SubCell"/>
</dbReference>
<dbReference type="Pfam" id="PF17794">
    <property type="entry name" value="Vault_2"/>
    <property type="match status" value="1"/>
</dbReference>
<dbReference type="PANTHER" id="PTHR14165:SF3">
    <property type="entry name" value="MAJOR VAULT PROTEIN"/>
    <property type="match status" value="1"/>
</dbReference>
<protein>
    <submittedName>
        <fullName evidence="3">Major vault protein</fullName>
    </submittedName>
</protein>
<dbReference type="Proteomes" id="UP001474421">
    <property type="component" value="Unassembled WGS sequence"/>
</dbReference>
<dbReference type="FunFam" id="2.30.30.560:FF:000002">
    <property type="entry name" value="Major vault protein-alpha"/>
    <property type="match status" value="1"/>
</dbReference>
<dbReference type="InterPro" id="IPR043179">
    <property type="entry name" value="Vault_2_sf"/>
</dbReference>
<dbReference type="AlphaFoldDB" id="A0AAW1B0H7"/>
<dbReference type="PROSITE" id="PS51224">
    <property type="entry name" value="MVP"/>
    <property type="match status" value="1"/>
</dbReference>
<dbReference type="InterPro" id="IPR041134">
    <property type="entry name" value="Vault_2"/>
</dbReference>
<evidence type="ECO:0000313" key="3">
    <source>
        <dbReference type="EMBL" id="KAK9395437.1"/>
    </source>
</evidence>
<name>A0AAW1B0H7_CROAD</name>
<accession>A0AAW1B0H7</accession>
<evidence type="ECO:0000259" key="2">
    <source>
        <dbReference type="Pfam" id="PF17794"/>
    </source>
</evidence>
<sequence length="238" mass="26760">MWIILAPKKMVMVPPRHYCIILNPVVHETDGTVHLDALGQVRLAHADLEIRMAQDPFPLYPGEELKQLFGGPSAVRQLLCRPTAPSLRRPVSCSTAKGRHQEHKQACPRCWGSHPVLRPSAWSCWPIALSPEFLKPRIQPFSGCSAGPWLRAFGGPSAARWPRDAARNTSRLAHTAGEVIQRCTRQLAESRKHCTSRPLKRFGTLKNKPRSKNLVPSHLVYFFRALVTMARTEMGLEQ</sequence>
<organism evidence="3 4">
    <name type="scientific">Crotalus adamanteus</name>
    <name type="common">Eastern diamondback rattlesnake</name>
    <dbReference type="NCBI Taxonomy" id="8729"/>
    <lineage>
        <taxon>Eukaryota</taxon>
        <taxon>Metazoa</taxon>
        <taxon>Chordata</taxon>
        <taxon>Craniata</taxon>
        <taxon>Vertebrata</taxon>
        <taxon>Euteleostomi</taxon>
        <taxon>Lepidosauria</taxon>
        <taxon>Squamata</taxon>
        <taxon>Bifurcata</taxon>
        <taxon>Unidentata</taxon>
        <taxon>Episquamata</taxon>
        <taxon>Toxicofera</taxon>
        <taxon>Serpentes</taxon>
        <taxon>Colubroidea</taxon>
        <taxon>Viperidae</taxon>
        <taxon>Crotalinae</taxon>
        <taxon>Crotalus</taxon>
    </lineage>
</organism>
<dbReference type="InterPro" id="IPR039059">
    <property type="entry name" value="MVP"/>
</dbReference>
<evidence type="ECO:0000313" key="4">
    <source>
        <dbReference type="Proteomes" id="UP001474421"/>
    </source>
</evidence>
<dbReference type="InterPro" id="IPR002499">
    <property type="entry name" value="Vault_N"/>
</dbReference>
<dbReference type="PANTHER" id="PTHR14165">
    <property type="entry name" value="MAJOR VAULT PROTEIN"/>
    <property type="match status" value="1"/>
</dbReference>